<keyword evidence="4" id="KW-0418">Kinase</keyword>
<dbReference type="VEuPathDB" id="FungiDB:AeMF1_014535"/>
<dbReference type="SUPFAM" id="SSF56112">
    <property type="entry name" value="Protein kinase-like (PK-like)"/>
    <property type="match status" value="1"/>
</dbReference>
<keyword evidence="3" id="KW-0547">Nucleotide-binding</keyword>
<evidence type="ECO:0000313" key="7">
    <source>
        <dbReference type="EMBL" id="KAF0730544.1"/>
    </source>
</evidence>
<proteinExistence type="predicted"/>
<feature type="domain" description="Protein kinase" evidence="6">
    <location>
        <begin position="4"/>
        <end position="262"/>
    </location>
</feature>
<dbReference type="GO" id="GO:0005524">
    <property type="term" value="F:ATP binding"/>
    <property type="evidence" value="ECO:0007669"/>
    <property type="project" value="UniProtKB-KW"/>
</dbReference>
<evidence type="ECO:0000313" key="8">
    <source>
        <dbReference type="Proteomes" id="UP000481153"/>
    </source>
</evidence>
<dbReference type="Gene3D" id="1.10.510.10">
    <property type="entry name" value="Transferase(Phosphotransferase) domain 1"/>
    <property type="match status" value="1"/>
</dbReference>
<dbReference type="GO" id="GO:0004674">
    <property type="term" value="F:protein serine/threonine kinase activity"/>
    <property type="evidence" value="ECO:0007669"/>
    <property type="project" value="UniProtKB-KW"/>
</dbReference>
<dbReference type="InterPro" id="IPR000719">
    <property type="entry name" value="Prot_kinase_dom"/>
</dbReference>
<evidence type="ECO:0000256" key="3">
    <source>
        <dbReference type="ARBA" id="ARBA00022741"/>
    </source>
</evidence>
<dbReference type="Proteomes" id="UP000481153">
    <property type="component" value="Unassembled WGS sequence"/>
</dbReference>
<dbReference type="Pfam" id="PF00069">
    <property type="entry name" value="Pkinase"/>
    <property type="match status" value="1"/>
</dbReference>
<evidence type="ECO:0000256" key="2">
    <source>
        <dbReference type="ARBA" id="ARBA00022679"/>
    </source>
</evidence>
<protein>
    <recommendedName>
        <fullName evidence="6">Protein kinase domain-containing protein</fullName>
    </recommendedName>
</protein>
<evidence type="ECO:0000256" key="5">
    <source>
        <dbReference type="ARBA" id="ARBA00022840"/>
    </source>
</evidence>
<evidence type="ECO:0000256" key="4">
    <source>
        <dbReference type="ARBA" id="ARBA00022777"/>
    </source>
</evidence>
<sequence>MDRYMPKKVLARTLTGQVILSLDTCTGDWVALKRNVISPTTEETFSVEKRVHETLSNNCGHQHVLRLRDTFVSDGYDHIVMDYCKNGDLFEMVSAAGSLDTALAKRYFGQVASAVAFMHGRGFAHRDLSLENVLLDDQRNCHLCDFGLATKASGARTDFVGKPFYIAPEIVARCTYDPVKADMWSLGVMLFMMLSGAPLCELASPKDARYEYFTNHGLRALIQTWNMSHRFDAEALELLEMMLDPNPKTRARMAQVLVHPYITGRRLQQREARQQKSAPRTFMRRWIDMLPQRAIKLVF</sequence>
<dbReference type="PANTHER" id="PTHR24345">
    <property type="entry name" value="SERINE/THREONINE-PROTEIN KINASE PLK"/>
    <property type="match status" value="1"/>
</dbReference>
<dbReference type="GO" id="GO:0005634">
    <property type="term" value="C:nucleus"/>
    <property type="evidence" value="ECO:0007669"/>
    <property type="project" value="TreeGrafter"/>
</dbReference>
<dbReference type="InterPro" id="IPR011009">
    <property type="entry name" value="Kinase-like_dom_sf"/>
</dbReference>
<organism evidence="7 8">
    <name type="scientific">Aphanomyces euteiches</name>
    <dbReference type="NCBI Taxonomy" id="100861"/>
    <lineage>
        <taxon>Eukaryota</taxon>
        <taxon>Sar</taxon>
        <taxon>Stramenopiles</taxon>
        <taxon>Oomycota</taxon>
        <taxon>Saprolegniomycetes</taxon>
        <taxon>Saprolegniales</taxon>
        <taxon>Verrucalvaceae</taxon>
        <taxon>Aphanomyces</taxon>
    </lineage>
</organism>
<reference evidence="7 8" key="1">
    <citation type="submission" date="2019-07" db="EMBL/GenBank/DDBJ databases">
        <title>Genomics analysis of Aphanomyces spp. identifies a new class of oomycete effector associated with host adaptation.</title>
        <authorList>
            <person name="Gaulin E."/>
        </authorList>
    </citation>
    <scope>NUCLEOTIDE SEQUENCE [LARGE SCALE GENOMIC DNA]</scope>
    <source>
        <strain evidence="7 8">ATCC 201684</strain>
    </source>
</reference>
<evidence type="ECO:0000256" key="1">
    <source>
        <dbReference type="ARBA" id="ARBA00022527"/>
    </source>
</evidence>
<name>A0A6G0WSW2_9STRA</name>
<comment type="caution">
    <text evidence="7">The sequence shown here is derived from an EMBL/GenBank/DDBJ whole genome shotgun (WGS) entry which is preliminary data.</text>
</comment>
<keyword evidence="2" id="KW-0808">Transferase</keyword>
<dbReference type="AlphaFoldDB" id="A0A6G0WSW2"/>
<evidence type="ECO:0000259" key="6">
    <source>
        <dbReference type="PROSITE" id="PS50011"/>
    </source>
</evidence>
<accession>A0A6G0WSW2</accession>
<dbReference type="PROSITE" id="PS50011">
    <property type="entry name" value="PROTEIN_KINASE_DOM"/>
    <property type="match status" value="1"/>
</dbReference>
<keyword evidence="5" id="KW-0067">ATP-binding</keyword>
<gene>
    <name evidence="7" type="ORF">Ae201684_011966</name>
</gene>
<dbReference type="EMBL" id="VJMJ01000153">
    <property type="protein sequence ID" value="KAF0730544.1"/>
    <property type="molecule type" value="Genomic_DNA"/>
</dbReference>
<keyword evidence="1" id="KW-0723">Serine/threonine-protein kinase</keyword>
<dbReference type="PANTHER" id="PTHR24345:SF91">
    <property type="entry name" value="SERINE_THREONINE-PROTEIN KINASE PLK4"/>
    <property type="match status" value="1"/>
</dbReference>
<keyword evidence="8" id="KW-1185">Reference proteome</keyword>